<evidence type="ECO:0000256" key="1">
    <source>
        <dbReference type="SAM" id="MobiDB-lite"/>
    </source>
</evidence>
<dbReference type="EMBL" id="JBBXMP010000006">
    <property type="protein sequence ID" value="KAL0070638.1"/>
    <property type="molecule type" value="Genomic_DNA"/>
</dbReference>
<feature type="compositionally biased region" description="Polar residues" evidence="1">
    <location>
        <begin position="110"/>
        <end position="123"/>
    </location>
</feature>
<dbReference type="Proteomes" id="UP001437256">
    <property type="component" value="Unassembled WGS sequence"/>
</dbReference>
<sequence>MGNNNLNIQINENARATVIVGEARATSNNGSDEGPAKLTNTNSSVPNVTIEPIHDQVPGPDSRKSKSFLSVLRLRLSRTWTNVRRFVYARLGLIQDDPMELGSVRASEAIPTSSSPRTLNDTDSAIGGASSVFSHDAKRC</sequence>
<evidence type="ECO:0000313" key="3">
    <source>
        <dbReference type="Proteomes" id="UP001437256"/>
    </source>
</evidence>
<comment type="caution">
    <text evidence="2">The sequence shown here is derived from an EMBL/GenBank/DDBJ whole genome shotgun (WGS) entry which is preliminary data.</text>
</comment>
<organism evidence="2 3">
    <name type="scientific">Marasmius tenuissimus</name>
    <dbReference type="NCBI Taxonomy" id="585030"/>
    <lineage>
        <taxon>Eukaryota</taxon>
        <taxon>Fungi</taxon>
        <taxon>Dikarya</taxon>
        <taxon>Basidiomycota</taxon>
        <taxon>Agaricomycotina</taxon>
        <taxon>Agaricomycetes</taxon>
        <taxon>Agaricomycetidae</taxon>
        <taxon>Agaricales</taxon>
        <taxon>Marasmiineae</taxon>
        <taxon>Marasmiaceae</taxon>
        <taxon>Marasmius</taxon>
    </lineage>
</organism>
<accession>A0ABR3ACB0</accession>
<evidence type="ECO:0000313" key="2">
    <source>
        <dbReference type="EMBL" id="KAL0070638.1"/>
    </source>
</evidence>
<feature type="region of interest" description="Disordered" evidence="1">
    <location>
        <begin position="106"/>
        <end position="140"/>
    </location>
</feature>
<reference evidence="2 3" key="1">
    <citation type="submission" date="2024-05" db="EMBL/GenBank/DDBJ databases">
        <title>A draft genome resource for the thread blight pathogen Marasmius tenuissimus strain MS-2.</title>
        <authorList>
            <person name="Yulfo-Soto G.E."/>
            <person name="Baruah I.K."/>
            <person name="Amoako-Attah I."/>
            <person name="Bukari Y."/>
            <person name="Meinhardt L.W."/>
            <person name="Bailey B.A."/>
            <person name="Cohen S.P."/>
        </authorList>
    </citation>
    <scope>NUCLEOTIDE SEQUENCE [LARGE SCALE GENOMIC DNA]</scope>
    <source>
        <strain evidence="2 3">MS-2</strain>
    </source>
</reference>
<protein>
    <submittedName>
        <fullName evidence="2">Uncharacterized protein</fullName>
    </submittedName>
</protein>
<gene>
    <name evidence="2" type="ORF">AAF712_002481</name>
</gene>
<feature type="region of interest" description="Disordered" evidence="1">
    <location>
        <begin position="25"/>
        <end position="64"/>
    </location>
</feature>
<feature type="compositionally biased region" description="Polar residues" evidence="1">
    <location>
        <begin position="38"/>
        <end position="47"/>
    </location>
</feature>
<proteinExistence type="predicted"/>
<name>A0ABR3ACB0_9AGAR</name>
<keyword evidence="3" id="KW-1185">Reference proteome</keyword>